<comment type="caution">
    <text evidence="1">The sequence shown here is derived from an EMBL/GenBank/DDBJ whole genome shotgun (WGS) entry which is preliminary data.</text>
</comment>
<evidence type="ECO:0000313" key="2">
    <source>
        <dbReference type="Proteomes" id="UP001338309"/>
    </source>
</evidence>
<protein>
    <recommendedName>
        <fullName evidence="3">Lipocalin-like domain-containing protein</fullName>
    </recommendedName>
</protein>
<organism evidence="1 2">
    <name type="scientific">Algoriphagus confluentis</name>
    <dbReference type="NCBI Taxonomy" id="1697556"/>
    <lineage>
        <taxon>Bacteria</taxon>
        <taxon>Pseudomonadati</taxon>
        <taxon>Bacteroidota</taxon>
        <taxon>Cytophagia</taxon>
        <taxon>Cytophagales</taxon>
        <taxon>Cyclobacteriaceae</taxon>
        <taxon>Algoriphagus</taxon>
    </lineage>
</organism>
<sequence>MKSSSFFFSFVLFLILFGCQESEEPLQPLMSGTWEHRVYDESLELWMVEVLTFQNDSVMEVQKIVRQTETGETLGYRMLTTSWYNLEENIFKYYYSDALIYFGGGSDSDSPPYGTKDDLRPGIVDFFRLPTGTLTFSANRNRFVYQEDCWRIGTAEDCLPFPAREYVRVN</sequence>
<dbReference type="RefSeq" id="WP_338223469.1">
    <property type="nucleotide sequence ID" value="NZ_BTPD01000004.1"/>
</dbReference>
<evidence type="ECO:0000313" key="1">
    <source>
        <dbReference type="EMBL" id="GMQ28724.1"/>
    </source>
</evidence>
<dbReference type="EMBL" id="BTPD01000004">
    <property type="protein sequence ID" value="GMQ28724.1"/>
    <property type="molecule type" value="Genomic_DNA"/>
</dbReference>
<accession>A0ABQ6PL71</accession>
<gene>
    <name evidence="1" type="ORF">Aconfl_13670</name>
</gene>
<name>A0ABQ6PL71_9BACT</name>
<dbReference type="PROSITE" id="PS51257">
    <property type="entry name" value="PROKAR_LIPOPROTEIN"/>
    <property type="match status" value="1"/>
</dbReference>
<evidence type="ECO:0008006" key="3">
    <source>
        <dbReference type="Google" id="ProtNLM"/>
    </source>
</evidence>
<keyword evidence="2" id="KW-1185">Reference proteome</keyword>
<proteinExistence type="predicted"/>
<reference evidence="1 2" key="1">
    <citation type="submission" date="2023-08" db="EMBL/GenBank/DDBJ databases">
        <title>Draft genome sequence of Algoriphagus confluentis.</title>
        <authorList>
            <person name="Takatani N."/>
            <person name="Hosokawa M."/>
            <person name="Sawabe T."/>
        </authorList>
    </citation>
    <scope>NUCLEOTIDE SEQUENCE [LARGE SCALE GENOMIC DNA]</scope>
    <source>
        <strain evidence="1 2">NBRC 111222</strain>
    </source>
</reference>
<dbReference type="Proteomes" id="UP001338309">
    <property type="component" value="Unassembled WGS sequence"/>
</dbReference>